<feature type="transmembrane region" description="Helical" evidence="8">
    <location>
        <begin position="94"/>
        <end position="115"/>
    </location>
</feature>
<dbReference type="InterPro" id="IPR002781">
    <property type="entry name" value="TM_pro_TauE-like"/>
</dbReference>
<reference evidence="10" key="1">
    <citation type="submission" date="2024-04" db="EMBL/GenBank/DDBJ databases">
        <title>Phylogenomic analyses of a clade within the roseobacter group suggest taxonomic reassignments of species of the genera Aestuariivita, Citreicella, Loktanella, Nautella, Pelagibaca, Ruegeria, Thalassobius, Thiobacimonas and Tropicibacter, and the proposal o.</title>
        <authorList>
            <person name="Jeon C.O."/>
        </authorList>
    </citation>
    <scope>NUCLEOTIDE SEQUENCE [LARGE SCALE GENOMIC DNA]</scope>
    <source>
        <strain evidence="10">BS5-3</strain>
    </source>
</reference>
<dbReference type="PANTHER" id="PTHR30269:SF37">
    <property type="entry name" value="MEMBRANE TRANSPORTER PROTEIN"/>
    <property type="match status" value="1"/>
</dbReference>
<evidence type="ECO:0000313" key="9">
    <source>
        <dbReference type="EMBL" id="WZC50939.2"/>
    </source>
</evidence>
<evidence type="ECO:0000256" key="4">
    <source>
        <dbReference type="ARBA" id="ARBA00022475"/>
    </source>
</evidence>
<sequence>MVLALGAVIAGFVNGFAGFGTALVASGFWFLVLPADVVPPLIIISALAGQVVGLIRLSGQMKWGRSAHLVSGGLVGVPLGAALLGYLNPQAVKAAIGIFLVIYAALQFRGLPDLIRNDHKDGRADRFVGFFGGILGGFAGLSGPVPLVWLQLNKLSPIAQRERYQPFNLIILGFAAIMLVFFGKLDRTLMIYGAVAVPCSMVGAAIGVRAFIGVSAATFNNVVLGLLLLSGGIIVVQSAAF</sequence>
<proteinExistence type="inferred from homology"/>
<comment type="similarity">
    <text evidence="2 8">Belongs to the 4-toluene sulfonate uptake permease (TSUP) (TC 2.A.102) family.</text>
</comment>
<dbReference type="PANTHER" id="PTHR30269">
    <property type="entry name" value="TRANSMEMBRANE PROTEIN YFCA"/>
    <property type="match status" value="1"/>
</dbReference>
<dbReference type="Pfam" id="PF01925">
    <property type="entry name" value="TauE"/>
    <property type="match status" value="1"/>
</dbReference>
<dbReference type="Proteomes" id="UP001440612">
    <property type="component" value="Chromosome"/>
</dbReference>
<evidence type="ECO:0000256" key="6">
    <source>
        <dbReference type="ARBA" id="ARBA00022989"/>
    </source>
</evidence>
<feature type="transmembrane region" description="Helical" evidence="8">
    <location>
        <begin position="127"/>
        <end position="152"/>
    </location>
</feature>
<feature type="transmembrane region" description="Helical" evidence="8">
    <location>
        <begin position="189"/>
        <end position="212"/>
    </location>
</feature>
<accession>A0ABZ2VA46</accession>
<protein>
    <recommendedName>
        <fullName evidence="8">Probable membrane transporter protein</fullName>
    </recommendedName>
</protein>
<name>A0ABZ2VA46_9RHOB</name>
<evidence type="ECO:0000256" key="8">
    <source>
        <dbReference type="RuleBase" id="RU363041"/>
    </source>
</evidence>
<evidence type="ECO:0000256" key="1">
    <source>
        <dbReference type="ARBA" id="ARBA00004651"/>
    </source>
</evidence>
<feature type="transmembrane region" description="Helical" evidence="8">
    <location>
        <begin position="37"/>
        <end position="57"/>
    </location>
</feature>
<comment type="subcellular location">
    <subcellularLocation>
        <location evidence="1 8">Cell membrane</location>
        <topology evidence="1 8">Multi-pass membrane protein</topology>
    </subcellularLocation>
</comment>
<keyword evidence="3" id="KW-0813">Transport</keyword>
<dbReference type="EMBL" id="CP150951">
    <property type="protein sequence ID" value="WZC50939.2"/>
    <property type="molecule type" value="Genomic_DNA"/>
</dbReference>
<keyword evidence="6 8" id="KW-1133">Transmembrane helix</keyword>
<evidence type="ECO:0000256" key="2">
    <source>
        <dbReference type="ARBA" id="ARBA00009142"/>
    </source>
</evidence>
<keyword evidence="7 8" id="KW-0472">Membrane</keyword>
<evidence type="ECO:0000313" key="10">
    <source>
        <dbReference type="Proteomes" id="UP001440612"/>
    </source>
</evidence>
<dbReference type="InterPro" id="IPR052017">
    <property type="entry name" value="TSUP"/>
</dbReference>
<feature type="transmembrane region" description="Helical" evidence="8">
    <location>
        <begin position="7"/>
        <end position="31"/>
    </location>
</feature>
<keyword evidence="10" id="KW-1185">Reference proteome</keyword>
<dbReference type="RefSeq" id="WP_373636706.1">
    <property type="nucleotide sequence ID" value="NZ_CP150951.2"/>
</dbReference>
<evidence type="ECO:0000256" key="3">
    <source>
        <dbReference type="ARBA" id="ARBA00022448"/>
    </source>
</evidence>
<evidence type="ECO:0000256" key="5">
    <source>
        <dbReference type="ARBA" id="ARBA00022692"/>
    </source>
</evidence>
<keyword evidence="4 8" id="KW-1003">Cell membrane</keyword>
<feature type="transmembrane region" description="Helical" evidence="8">
    <location>
        <begin position="164"/>
        <end position="182"/>
    </location>
</feature>
<organism evidence="9 10">
    <name type="scientific">Yoonia phaeophyticola</name>
    <dbReference type="NCBI Taxonomy" id="3137369"/>
    <lineage>
        <taxon>Bacteria</taxon>
        <taxon>Pseudomonadati</taxon>
        <taxon>Pseudomonadota</taxon>
        <taxon>Alphaproteobacteria</taxon>
        <taxon>Rhodobacterales</taxon>
        <taxon>Paracoccaceae</taxon>
        <taxon>Yoonia</taxon>
    </lineage>
</organism>
<feature type="transmembrane region" description="Helical" evidence="8">
    <location>
        <begin position="69"/>
        <end position="88"/>
    </location>
</feature>
<evidence type="ECO:0000256" key="7">
    <source>
        <dbReference type="ARBA" id="ARBA00023136"/>
    </source>
</evidence>
<feature type="transmembrane region" description="Helical" evidence="8">
    <location>
        <begin position="218"/>
        <end position="236"/>
    </location>
</feature>
<gene>
    <name evidence="9" type="ORF">AABB29_09130</name>
</gene>
<keyword evidence="5 8" id="KW-0812">Transmembrane</keyword>